<dbReference type="InterPro" id="IPR023996">
    <property type="entry name" value="TonB-dep_OMP_SusC/RagA"/>
</dbReference>
<evidence type="ECO:0000256" key="2">
    <source>
        <dbReference type="ARBA" id="ARBA00022448"/>
    </source>
</evidence>
<name>A0A917MZ94_9BACT</name>
<dbReference type="NCBIfam" id="TIGR04056">
    <property type="entry name" value="OMP_RagA_SusC"/>
    <property type="match status" value="1"/>
</dbReference>
<accession>A0A917MZ94</accession>
<keyword evidence="4 7" id="KW-0812">Transmembrane</keyword>
<evidence type="ECO:0000256" key="6">
    <source>
        <dbReference type="ARBA" id="ARBA00023237"/>
    </source>
</evidence>
<evidence type="ECO:0000259" key="10">
    <source>
        <dbReference type="Pfam" id="PF07715"/>
    </source>
</evidence>
<proteinExistence type="inferred from homology"/>
<feature type="domain" description="TonB-dependent receptor plug" evidence="10">
    <location>
        <begin position="208"/>
        <end position="335"/>
    </location>
</feature>
<keyword evidence="6 7" id="KW-0998">Cell outer membrane</keyword>
<keyword evidence="5 7" id="KW-0472">Membrane</keyword>
<dbReference type="InterPro" id="IPR037066">
    <property type="entry name" value="Plug_dom_sf"/>
</dbReference>
<dbReference type="Pfam" id="PF07660">
    <property type="entry name" value="STN"/>
    <property type="match status" value="1"/>
</dbReference>
<dbReference type="Gene3D" id="2.40.170.20">
    <property type="entry name" value="TonB-dependent receptor, beta-barrel domain"/>
    <property type="match status" value="1"/>
</dbReference>
<dbReference type="InterPro" id="IPR039426">
    <property type="entry name" value="TonB-dep_rcpt-like"/>
</dbReference>
<comment type="similarity">
    <text evidence="7">Belongs to the TonB-dependent receptor family.</text>
</comment>
<dbReference type="SUPFAM" id="SSF56935">
    <property type="entry name" value="Porins"/>
    <property type="match status" value="1"/>
</dbReference>
<evidence type="ECO:0000256" key="8">
    <source>
        <dbReference type="SAM" id="SignalP"/>
    </source>
</evidence>
<comment type="subcellular location">
    <subcellularLocation>
        <location evidence="1 7">Cell outer membrane</location>
        <topology evidence="1 7">Multi-pass membrane protein</topology>
    </subcellularLocation>
</comment>
<feature type="signal peptide" evidence="8">
    <location>
        <begin position="1"/>
        <end position="17"/>
    </location>
</feature>
<dbReference type="Gene3D" id="2.170.130.10">
    <property type="entry name" value="TonB-dependent receptor, plug domain"/>
    <property type="match status" value="1"/>
</dbReference>
<keyword evidence="2 7" id="KW-0813">Transport</keyword>
<keyword evidence="12" id="KW-1185">Reference proteome</keyword>
<evidence type="ECO:0000256" key="3">
    <source>
        <dbReference type="ARBA" id="ARBA00022452"/>
    </source>
</evidence>
<dbReference type="Gene3D" id="3.55.50.30">
    <property type="match status" value="1"/>
</dbReference>
<comment type="caution">
    <text evidence="11">The sequence shown here is derived from an EMBL/GenBank/DDBJ whole genome shotgun (WGS) entry which is preliminary data.</text>
</comment>
<dbReference type="AlphaFoldDB" id="A0A917MZ94"/>
<dbReference type="GO" id="GO:0009279">
    <property type="term" value="C:cell outer membrane"/>
    <property type="evidence" value="ECO:0007669"/>
    <property type="project" value="UniProtKB-SubCell"/>
</dbReference>
<dbReference type="Gene3D" id="2.60.40.1120">
    <property type="entry name" value="Carboxypeptidase-like, regulatory domain"/>
    <property type="match status" value="1"/>
</dbReference>
<dbReference type="InterPro" id="IPR008969">
    <property type="entry name" value="CarboxyPept-like_regulatory"/>
</dbReference>
<dbReference type="Pfam" id="PF07715">
    <property type="entry name" value="Plug"/>
    <property type="match status" value="1"/>
</dbReference>
<evidence type="ECO:0000256" key="7">
    <source>
        <dbReference type="PROSITE-ProRule" id="PRU01360"/>
    </source>
</evidence>
<keyword evidence="8" id="KW-0732">Signal</keyword>
<dbReference type="InterPro" id="IPR011662">
    <property type="entry name" value="Secretin/TonB_short_N"/>
</dbReference>
<gene>
    <name evidence="11" type="ORF">GCM10011379_36830</name>
</gene>
<dbReference type="InterPro" id="IPR023997">
    <property type="entry name" value="TonB-dep_OMP_SusC/RagA_CS"/>
</dbReference>
<feature type="chain" id="PRO_5037548538" evidence="8">
    <location>
        <begin position="18"/>
        <end position="1123"/>
    </location>
</feature>
<evidence type="ECO:0000256" key="5">
    <source>
        <dbReference type="ARBA" id="ARBA00023136"/>
    </source>
</evidence>
<dbReference type="SUPFAM" id="SSF49464">
    <property type="entry name" value="Carboxypeptidase regulatory domain-like"/>
    <property type="match status" value="1"/>
</dbReference>
<dbReference type="InterPro" id="IPR012910">
    <property type="entry name" value="Plug_dom"/>
</dbReference>
<evidence type="ECO:0000256" key="4">
    <source>
        <dbReference type="ARBA" id="ARBA00022692"/>
    </source>
</evidence>
<reference evidence="11" key="2">
    <citation type="submission" date="2020-09" db="EMBL/GenBank/DDBJ databases">
        <authorList>
            <person name="Sun Q."/>
            <person name="Zhou Y."/>
        </authorList>
    </citation>
    <scope>NUCLEOTIDE SEQUENCE</scope>
    <source>
        <strain evidence="11">CGMCC 1.15290</strain>
    </source>
</reference>
<dbReference type="EMBL" id="BMIB01000003">
    <property type="protein sequence ID" value="GGH74326.1"/>
    <property type="molecule type" value="Genomic_DNA"/>
</dbReference>
<evidence type="ECO:0000256" key="1">
    <source>
        <dbReference type="ARBA" id="ARBA00004571"/>
    </source>
</evidence>
<protein>
    <submittedName>
        <fullName evidence="11">SusC/RagA family TonB-linked outer membrane protein</fullName>
    </submittedName>
</protein>
<sequence>MKLTTVVVLLASLQVAARGFSQKVTLNVEEVPLQKVFNQVKKQTGYLFLCDTRLLQRAQPVSIHVSQASLQEVMDACLQNQQLTYKIVGTTIVLTEKTVARVTAEQAAPPPVPVKTEGLVKDDKTGNPLAGASVTLKGTKKAVFTDANGKFTLEAAAGALLVVTYVGYEPKEITVAANTRGVVEVRLATTTQSLNDVVLNGIYARPAQNFTGAASSFTTEQINRVSNTGLIAAISVLDPSFQLPENISVGSNPNALPDVQIRGGNSIANPGLGTSSNDVFGYSTNKVNTPLFILDGFEVPLQRISDLDVNRVAKVSILKDASATAIYGSRAANGVVIIETIAPKDGRLRMSYNGAVNVEAPDLRDYDLLNAAEKLDLELKGGVYKSSINSSQENLNVLYNARLAQVKRGVNTYWLSQPLRTAWGSKHNILLEGGAGGVLYGIGLTYDKRAGVMKQSGRDNIMANSYLSYRVNRLLFKNDVTLTFNTANNSPYGNFSTYAAMNPYWSPYDANGKLVYEVEKLYQENGQLVYGTANNSYGIFINPLFNATINVVDRQKYQNITDNFSIQYQATNWLRLNGRFSMQLQKNQSDVFLPATHTSFAALAAADYDRKGSYAKAEGQRNYYEGYLTGDVNKVFNQHLIFATAGFNFSNTSENIYAIQATGFPNQRLSEIYNAVRYARDSKPSGYESKSRLAGYLANLSYSYDNRYLLDLSYRLDGSSLFGSNNRFANFWSAGAGWNLHKERLLAHVRGLDRLKLRYSFGYTGSQNFPTYLGNTTAQYYTDRTYNNSIGVYLRGWGNPDLAWQQTRKQNIGADVTLFNRLTVTANYFVEKTQGALATINTAPSTGFTSYNANLGDLQNKGWELYTNLTLYAKKRGMVSVFANIFSSKGKYTRISNSLDALNRTADTSKSTKPLVRYAEGQSPTAIWAVRSLGIDPGNGREIFLNREGKTTNVYSNLDQQITGDSRADVEGTFGGNAEIKGIGMNVYFRYRIGGQVYNQTLADRVENANILYNVDRRVYTQRWQKPGDHTFFKGIVTPDGYSISEGPTLPTSRFVQNYNFLTCESLSVYYRFSDKLNKRLHVSNTRITAYTGQLFRLSSVKQERGLDYPFSQTFTLLLQTTF</sequence>
<keyword evidence="3 7" id="KW-1134">Transmembrane beta strand</keyword>
<evidence type="ECO:0000259" key="9">
    <source>
        <dbReference type="Pfam" id="PF07660"/>
    </source>
</evidence>
<evidence type="ECO:0000313" key="12">
    <source>
        <dbReference type="Proteomes" id="UP000627292"/>
    </source>
</evidence>
<dbReference type="NCBIfam" id="TIGR04057">
    <property type="entry name" value="SusC_RagA_signa"/>
    <property type="match status" value="1"/>
</dbReference>
<feature type="domain" description="Secretin/TonB short N-terminal" evidence="9">
    <location>
        <begin position="48"/>
        <end position="96"/>
    </location>
</feature>
<reference evidence="11" key="1">
    <citation type="journal article" date="2014" name="Int. J. Syst. Evol. Microbiol.">
        <title>Complete genome sequence of Corynebacterium casei LMG S-19264T (=DSM 44701T), isolated from a smear-ripened cheese.</title>
        <authorList>
            <consortium name="US DOE Joint Genome Institute (JGI-PGF)"/>
            <person name="Walter F."/>
            <person name="Albersmeier A."/>
            <person name="Kalinowski J."/>
            <person name="Ruckert C."/>
        </authorList>
    </citation>
    <scope>NUCLEOTIDE SEQUENCE</scope>
    <source>
        <strain evidence="11">CGMCC 1.15290</strain>
    </source>
</reference>
<evidence type="ECO:0000313" key="11">
    <source>
        <dbReference type="EMBL" id="GGH74326.1"/>
    </source>
</evidence>
<organism evidence="11 12">
    <name type="scientific">Filimonas zeae</name>
    <dbReference type="NCBI Taxonomy" id="1737353"/>
    <lineage>
        <taxon>Bacteria</taxon>
        <taxon>Pseudomonadati</taxon>
        <taxon>Bacteroidota</taxon>
        <taxon>Chitinophagia</taxon>
        <taxon>Chitinophagales</taxon>
        <taxon>Chitinophagaceae</taxon>
        <taxon>Filimonas</taxon>
    </lineage>
</organism>
<dbReference type="Pfam" id="PF13715">
    <property type="entry name" value="CarbopepD_reg_2"/>
    <property type="match status" value="1"/>
</dbReference>
<dbReference type="InterPro" id="IPR036942">
    <property type="entry name" value="Beta-barrel_TonB_sf"/>
</dbReference>
<dbReference type="Proteomes" id="UP000627292">
    <property type="component" value="Unassembled WGS sequence"/>
</dbReference>
<dbReference type="PROSITE" id="PS52016">
    <property type="entry name" value="TONB_DEPENDENT_REC_3"/>
    <property type="match status" value="1"/>
</dbReference>
<dbReference type="RefSeq" id="WP_188954954.1">
    <property type="nucleotide sequence ID" value="NZ_BMIB01000003.1"/>
</dbReference>